<proteinExistence type="inferred from homology"/>
<dbReference type="GO" id="GO:0046872">
    <property type="term" value="F:metal ion binding"/>
    <property type="evidence" value="ECO:0007669"/>
    <property type="project" value="UniProtKB-KW"/>
</dbReference>
<dbReference type="Gene3D" id="2.30.30.20">
    <property type="entry name" value="Aspartate carbamoyltransferase regulatory subunit, C-terminal domain"/>
    <property type="match status" value="1"/>
</dbReference>
<dbReference type="EMBL" id="FNUK01000001">
    <property type="protein sequence ID" value="SEF41307.1"/>
    <property type="molecule type" value="Genomic_DNA"/>
</dbReference>
<keyword evidence="3 4" id="KW-0665">Pyrimidine biosynthesis</keyword>
<evidence type="ECO:0000259" key="5">
    <source>
        <dbReference type="Pfam" id="PF01948"/>
    </source>
</evidence>
<dbReference type="PANTHER" id="PTHR35805:SF1">
    <property type="entry name" value="ASPARTATE CARBAMOYLTRANSFERASE REGULATORY CHAIN"/>
    <property type="match status" value="1"/>
</dbReference>
<name>A0A1H5RUM8_9CLOT</name>
<organism evidence="7 8">
    <name type="scientific">Caloramator fervidus</name>
    <dbReference type="NCBI Taxonomy" id="29344"/>
    <lineage>
        <taxon>Bacteria</taxon>
        <taxon>Bacillati</taxon>
        <taxon>Bacillota</taxon>
        <taxon>Clostridia</taxon>
        <taxon>Eubacteriales</taxon>
        <taxon>Clostridiaceae</taxon>
        <taxon>Caloramator</taxon>
    </lineage>
</organism>
<dbReference type="GO" id="GO:0016740">
    <property type="term" value="F:transferase activity"/>
    <property type="evidence" value="ECO:0007669"/>
    <property type="project" value="UniProtKB-KW"/>
</dbReference>
<dbReference type="InterPro" id="IPR020542">
    <property type="entry name" value="Asp_carbamoyltrfase_reg_C"/>
</dbReference>
<dbReference type="HAMAP" id="MF_00002">
    <property type="entry name" value="Asp_carb_tr_reg"/>
    <property type="match status" value="1"/>
</dbReference>
<evidence type="ECO:0000256" key="4">
    <source>
        <dbReference type="HAMAP-Rule" id="MF_00002"/>
    </source>
</evidence>
<comment type="function">
    <text evidence="4">Involved in allosteric regulation of aspartate carbamoyltransferase.</text>
</comment>
<evidence type="ECO:0000256" key="3">
    <source>
        <dbReference type="ARBA" id="ARBA00022975"/>
    </source>
</evidence>
<dbReference type="OrthoDB" id="5599321at2"/>
<reference evidence="8" key="1">
    <citation type="submission" date="2016-10" db="EMBL/GenBank/DDBJ databases">
        <authorList>
            <person name="Varghese N."/>
            <person name="Submissions S."/>
        </authorList>
    </citation>
    <scope>NUCLEOTIDE SEQUENCE [LARGE SCALE GENOMIC DNA]</scope>
    <source>
        <strain evidence="8">DSM 5463</strain>
    </source>
</reference>
<dbReference type="PANTHER" id="PTHR35805">
    <property type="entry name" value="ASPARTATE CARBAMOYLTRANSFERASE REGULATORY CHAIN"/>
    <property type="match status" value="1"/>
</dbReference>
<dbReference type="NCBIfam" id="NF002063">
    <property type="entry name" value="PRK00893.1-3"/>
    <property type="match status" value="1"/>
</dbReference>
<feature type="binding site" evidence="4">
    <location>
        <position position="131"/>
    </location>
    <ligand>
        <name>Zn(2+)</name>
        <dbReference type="ChEBI" id="CHEBI:29105"/>
    </ligand>
</feature>
<dbReference type="InterPro" id="IPR036793">
    <property type="entry name" value="Asp_carbatrfase_reg_N_sf"/>
</dbReference>
<evidence type="ECO:0000313" key="8">
    <source>
        <dbReference type="Proteomes" id="UP000242850"/>
    </source>
</evidence>
<accession>A0A1H5RUM8</accession>
<feature type="domain" description="Aspartate carbamoyltransferase regulatory subunit N-terminal" evidence="5">
    <location>
        <begin position="2"/>
        <end position="91"/>
    </location>
</feature>
<feature type="domain" description="Aspartate carbamoyltransferase regulatory subunit C-terminal" evidence="6">
    <location>
        <begin position="95"/>
        <end position="141"/>
    </location>
</feature>
<dbReference type="GO" id="GO:0006207">
    <property type="term" value="P:'de novo' pyrimidine nucleobase biosynthetic process"/>
    <property type="evidence" value="ECO:0007669"/>
    <property type="project" value="InterPro"/>
</dbReference>
<dbReference type="Pfam" id="PF02748">
    <property type="entry name" value="PyrI_C"/>
    <property type="match status" value="1"/>
</dbReference>
<feature type="binding site" evidence="4">
    <location>
        <position position="107"/>
    </location>
    <ligand>
        <name>Zn(2+)</name>
        <dbReference type="ChEBI" id="CHEBI:29105"/>
    </ligand>
</feature>
<comment type="similarity">
    <text evidence="4">Belongs to the PyrI family.</text>
</comment>
<dbReference type="Proteomes" id="UP000242850">
    <property type="component" value="Unassembled WGS sequence"/>
</dbReference>
<dbReference type="AlphaFoldDB" id="A0A1H5RUM8"/>
<evidence type="ECO:0000256" key="2">
    <source>
        <dbReference type="ARBA" id="ARBA00022833"/>
    </source>
</evidence>
<dbReference type="GO" id="GO:0009347">
    <property type="term" value="C:aspartate carbamoyltransferase complex"/>
    <property type="evidence" value="ECO:0007669"/>
    <property type="project" value="InterPro"/>
</dbReference>
<dbReference type="GO" id="GO:0006221">
    <property type="term" value="P:pyrimidine nucleotide biosynthetic process"/>
    <property type="evidence" value="ECO:0007669"/>
    <property type="project" value="UniProtKB-UniRule"/>
</dbReference>
<protein>
    <recommendedName>
        <fullName evidence="4">Aspartate carbamoyltransferase regulatory chain</fullName>
    </recommendedName>
</protein>
<feature type="binding site" evidence="4">
    <location>
        <position position="102"/>
    </location>
    <ligand>
        <name>Zn(2+)</name>
        <dbReference type="ChEBI" id="CHEBI:29105"/>
    </ligand>
</feature>
<dbReference type="InterPro" id="IPR036792">
    <property type="entry name" value="Asp_carbatrfase_reg_C_sf"/>
</dbReference>
<dbReference type="SUPFAM" id="SSF57825">
    <property type="entry name" value="Aspartate carbamoyltransferase, Regulatory-chain, C-terminal domain"/>
    <property type="match status" value="1"/>
</dbReference>
<dbReference type="SUPFAM" id="SSF54893">
    <property type="entry name" value="Aspartate carbamoyltransferase, Regulatory-chain, N-terminal domain"/>
    <property type="match status" value="1"/>
</dbReference>
<dbReference type="RefSeq" id="WP_103895217.1">
    <property type="nucleotide sequence ID" value="NZ_FNUK01000001.1"/>
</dbReference>
<keyword evidence="2 4" id="KW-0862">Zinc</keyword>
<dbReference type="InterPro" id="IPR020545">
    <property type="entry name" value="Asp_carbamoyltransf_reg_N"/>
</dbReference>
<sequence>MLTVNSIKNGIVIDHIKAGLGIKIFKILELDKINSAVCLLMNVQSKKLGKKDIIKIENVVDIDFTILGILDPNITINVIKDEVIVEKKKLKLPERVENILRCKNPRCVTSIEKYIDQVFYLVDSKKGEYRCMYCDEIYALSEV</sequence>
<comment type="subunit">
    <text evidence="4">Contains catalytic and regulatory chains.</text>
</comment>
<evidence type="ECO:0000259" key="6">
    <source>
        <dbReference type="Pfam" id="PF02748"/>
    </source>
</evidence>
<keyword evidence="7" id="KW-0808">Transferase</keyword>
<evidence type="ECO:0000256" key="1">
    <source>
        <dbReference type="ARBA" id="ARBA00022723"/>
    </source>
</evidence>
<comment type="cofactor">
    <cofactor evidence="4">
        <name>Zn(2+)</name>
        <dbReference type="ChEBI" id="CHEBI:29105"/>
    </cofactor>
    <text evidence="4">Binds 1 zinc ion per subunit.</text>
</comment>
<keyword evidence="8" id="KW-1185">Reference proteome</keyword>
<dbReference type="InterPro" id="IPR002801">
    <property type="entry name" value="Asp_carbamoylTrfase_reg"/>
</dbReference>
<dbReference type="Pfam" id="PF01948">
    <property type="entry name" value="PyrI"/>
    <property type="match status" value="1"/>
</dbReference>
<evidence type="ECO:0000313" key="7">
    <source>
        <dbReference type="EMBL" id="SEF41307.1"/>
    </source>
</evidence>
<dbReference type="Gene3D" id="3.30.70.140">
    <property type="entry name" value="Aspartate carbamoyltransferase regulatory subunit, N-terminal domain"/>
    <property type="match status" value="1"/>
</dbReference>
<feature type="binding site" evidence="4">
    <location>
        <position position="134"/>
    </location>
    <ligand>
        <name>Zn(2+)</name>
        <dbReference type="ChEBI" id="CHEBI:29105"/>
    </ligand>
</feature>
<keyword evidence="1 4" id="KW-0479">Metal-binding</keyword>
<gene>
    <name evidence="4" type="primary">pyrI</name>
    <name evidence="7" type="ORF">SAMN05660865_00197</name>
</gene>